<evidence type="ECO:0000313" key="3">
    <source>
        <dbReference type="Proteomes" id="UP000028868"/>
    </source>
</evidence>
<proteinExistence type="predicted"/>
<accession>A0A024P296</accession>
<evidence type="ECO:0000313" key="2">
    <source>
        <dbReference type="EMBL" id="CDQ22021.1"/>
    </source>
</evidence>
<feature type="domain" description="HD" evidence="1">
    <location>
        <begin position="26"/>
        <end position="125"/>
    </location>
</feature>
<dbReference type="Gene3D" id="1.20.58.1910">
    <property type="match status" value="1"/>
</dbReference>
<dbReference type="PROSITE" id="PS51831">
    <property type="entry name" value="HD"/>
    <property type="match status" value="1"/>
</dbReference>
<dbReference type="Gene3D" id="1.10.472.50">
    <property type="entry name" value="HD-domain/PDEase-like"/>
    <property type="match status" value="1"/>
</dbReference>
<dbReference type="AlphaFoldDB" id="A0A024P296"/>
<keyword evidence="3" id="KW-1185">Reference proteome</keyword>
<sequence length="194" mass="22087">MDQMAVLQQITQYINQLFHGDASGHDAVHMKRVAKWARRLALDEGEDPFLCEVAAWLHDVGDYKLFRDPAKVIEERNQWLFKLGFSTKEKDIIHDAIATVSFSKGSLPSSRIGAIVQDADRLDAIGAVGIARAFAFGGANNQPIYNEDGLGSIDHFHEKLLRLKKQMNTESGRIEAEKRHQFMLHFLEEFHREQ</sequence>
<keyword evidence="2" id="KW-0378">Hydrolase</keyword>
<dbReference type="RefSeq" id="WP_035505006.1">
    <property type="nucleotide sequence ID" value="NZ_CCDH010000002.1"/>
</dbReference>
<comment type="caution">
    <text evidence="2">The sequence shown here is derived from an EMBL/GenBank/DDBJ whole genome shotgun (WGS) entry which is preliminary data.</text>
</comment>
<protein>
    <submittedName>
        <fullName evidence="2">Hydrolase</fullName>
    </submittedName>
</protein>
<dbReference type="PANTHER" id="PTHR33594">
    <property type="entry name" value="SUPERFAMILY HYDROLASE, PUTATIVE (AFU_ORTHOLOGUE AFUA_1G03035)-RELATED"/>
    <property type="match status" value="1"/>
</dbReference>
<dbReference type="Proteomes" id="UP000028868">
    <property type="component" value="Unassembled WGS sequence"/>
</dbReference>
<dbReference type="PANTHER" id="PTHR33594:SF1">
    <property type="entry name" value="HD_PDEASE DOMAIN-CONTAINING PROTEIN"/>
    <property type="match status" value="1"/>
</dbReference>
<name>A0A024P296_9BACI</name>
<reference evidence="2 3" key="2">
    <citation type="submission" date="2014-05" db="EMBL/GenBank/DDBJ databases">
        <title>Draft genome sequence of Halobacillus karajensis HK-03.</title>
        <authorList>
            <person name="Khelaifia S."/>
            <person name="Croce O."/>
            <person name="Lagier J.C."/>
            <person name="Raoult D."/>
        </authorList>
    </citation>
    <scope>NUCLEOTIDE SEQUENCE [LARGE SCALE GENOMIC DNA]</scope>
    <source>
        <strain evidence="2 3">HD-03</strain>
    </source>
</reference>
<evidence type="ECO:0000259" key="1">
    <source>
        <dbReference type="PROSITE" id="PS51831"/>
    </source>
</evidence>
<dbReference type="EMBL" id="CCDI010000001">
    <property type="protein sequence ID" value="CDQ22021.1"/>
    <property type="molecule type" value="Genomic_DNA"/>
</dbReference>
<gene>
    <name evidence="2" type="ORF">BN983_00220</name>
</gene>
<reference evidence="3" key="1">
    <citation type="submission" date="2014-03" db="EMBL/GenBank/DDBJ databases">
        <authorList>
            <person name="Urmite Genomes U."/>
        </authorList>
    </citation>
    <scope>NUCLEOTIDE SEQUENCE [LARGE SCALE GENOMIC DNA]</scope>
    <source>
        <strain evidence="3">HD-03</strain>
    </source>
</reference>
<dbReference type="InterPro" id="IPR006674">
    <property type="entry name" value="HD_domain"/>
</dbReference>
<dbReference type="CDD" id="cd00077">
    <property type="entry name" value="HDc"/>
    <property type="match status" value="1"/>
</dbReference>
<dbReference type="SMART" id="SM00471">
    <property type="entry name" value="HDc"/>
    <property type="match status" value="1"/>
</dbReference>
<dbReference type="GO" id="GO:0016787">
    <property type="term" value="F:hydrolase activity"/>
    <property type="evidence" value="ECO:0007669"/>
    <property type="project" value="UniProtKB-KW"/>
</dbReference>
<dbReference type="Pfam" id="PF01966">
    <property type="entry name" value="HD"/>
    <property type="match status" value="1"/>
</dbReference>
<dbReference type="SUPFAM" id="SSF109604">
    <property type="entry name" value="HD-domain/PDEase-like"/>
    <property type="match status" value="1"/>
</dbReference>
<organism evidence="2 3">
    <name type="scientific">Halobacillus karajensis</name>
    <dbReference type="NCBI Taxonomy" id="195088"/>
    <lineage>
        <taxon>Bacteria</taxon>
        <taxon>Bacillati</taxon>
        <taxon>Bacillota</taxon>
        <taxon>Bacilli</taxon>
        <taxon>Bacillales</taxon>
        <taxon>Bacillaceae</taxon>
        <taxon>Halobacillus</taxon>
    </lineage>
</organism>
<dbReference type="InterPro" id="IPR003607">
    <property type="entry name" value="HD/PDEase_dom"/>
</dbReference>